<organism evidence="1 2">
    <name type="scientific">Cryoendolithus antarcticus</name>
    <dbReference type="NCBI Taxonomy" id="1507870"/>
    <lineage>
        <taxon>Eukaryota</taxon>
        <taxon>Fungi</taxon>
        <taxon>Dikarya</taxon>
        <taxon>Ascomycota</taxon>
        <taxon>Pezizomycotina</taxon>
        <taxon>Dothideomycetes</taxon>
        <taxon>Dothideomycetidae</taxon>
        <taxon>Cladosporiales</taxon>
        <taxon>Cladosporiaceae</taxon>
        <taxon>Cryoendolithus</taxon>
    </lineage>
</organism>
<dbReference type="STRING" id="1507870.A0A1V8TVK4"/>
<dbReference type="EMBL" id="NAJO01000001">
    <property type="protein sequence ID" value="OQO15202.1"/>
    <property type="molecule type" value="Genomic_DNA"/>
</dbReference>
<dbReference type="Proteomes" id="UP000192596">
    <property type="component" value="Unassembled WGS sequence"/>
</dbReference>
<accession>A0A1V8TVK4</accession>
<dbReference type="AlphaFoldDB" id="A0A1V8TVK4"/>
<keyword evidence="2" id="KW-1185">Reference proteome</keyword>
<gene>
    <name evidence="1" type="ORF">B0A48_00585</name>
</gene>
<reference evidence="2" key="1">
    <citation type="submission" date="2017-03" db="EMBL/GenBank/DDBJ databases">
        <title>Genomes of endolithic fungi from Antarctica.</title>
        <authorList>
            <person name="Coleine C."/>
            <person name="Masonjones S."/>
            <person name="Stajich J.E."/>
        </authorList>
    </citation>
    <scope>NUCLEOTIDE SEQUENCE [LARGE SCALE GENOMIC DNA]</scope>
    <source>
        <strain evidence="2">CCFEE 5527</strain>
    </source>
</reference>
<comment type="caution">
    <text evidence="1">The sequence shown here is derived from an EMBL/GenBank/DDBJ whole genome shotgun (WGS) entry which is preliminary data.</text>
</comment>
<dbReference type="OrthoDB" id="4360278at2759"/>
<evidence type="ECO:0000313" key="2">
    <source>
        <dbReference type="Proteomes" id="UP000192596"/>
    </source>
</evidence>
<sequence>MAAAAAPATYTRTARRLATDLLSPTIKAPIESLLSRLYAKPVTLHLTKLARPQLDAEILANLVTQKLRDRRNTPRKVIRDAVWRAQLPVSQSQVPSLASHAKAAEVALARDPSRATLGRQRASLSSVVAGLRLKQVSSVYVSAAGRLGKRMTANRAQEKVARKGLTSKGPGFMVRGVGKAHTRVALKAGKRRVGAFGIRVAVGHS</sequence>
<name>A0A1V8TVK4_9PEZI</name>
<dbReference type="InParanoid" id="A0A1V8TVK4"/>
<evidence type="ECO:0000313" key="1">
    <source>
        <dbReference type="EMBL" id="OQO15202.1"/>
    </source>
</evidence>
<proteinExistence type="predicted"/>
<protein>
    <submittedName>
        <fullName evidence="1">Uncharacterized protein</fullName>
    </submittedName>
</protein>